<feature type="domain" description="DUF8054" evidence="2">
    <location>
        <begin position="24"/>
        <end position="202"/>
    </location>
</feature>
<organism evidence="3 4">
    <name type="scientific">Halorussus aquaticus</name>
    <dbReference type="NCBI Taxonomy" id="2953748"/>
    <lineage>
        <taxon>Archaea</taxon>
        <taxon>Methanobacteriati</taxon>
        <taxon>Methanobacteriota</taxon>
        <taxon>Stenosarchaea group</taxon>
        <taxon>Halobacteria</taxon>
        <taxon>Halobacteriales</taxon>
        <taxon>Haladaptataceae</taxon>
        <taxon>Halorussus</taxon>
    </lineage>
</organism>
<feature type="compositionally biased region" description="Basic and acidic residues" evidence="1">
    <location>
        <begin position="1"/>
        <end position="16"/>
    </location>
</feature>
<dbReference type="EMBL" id="JBHSHT010000001">
    <property type="protein sequence ID" value="MFC4824431.1"/>
    <property type="molecule type" value="Genomic_DNA"/>
</dbReference>
<protein>
    <recommendedName>
        <fullName evidence="2">DUF8054 domain-containing protein</fullName>
    </recommendedName>
</protein>
<reference evidence="3 4" key="1">
    <citation type="journal article" date="2019" name="Int. J. Syst. Evol. Microbiol.">
        <title>The Global Catalogue of Microorganisms (GCM) 10K type strain sequencing project: providing services to taxonomists for standard genome sequencing and annotation.</title>
        <authorList>
            <consortium name="The Broad Institute Genomics Platform"/>
            <consortium name="The Broad Institute Genome Sequencing Center for Infectious Disease"/>
            <person name="Wu L."/>
            <person name="Ma J."/>
        </authorList>
    </citation>
    <scope>NUCLEOTIDE SEQUENCE [LARGE SCALE GENOMIC DNA]</scope>
    <source>
        <strain evidence="3 4">XZYJ18</strain>
    </source>
</reference>
<evidence type="ECO:0000313" key="3">
    <source>
        <dbReference type="EMBL" id="MFC4824431.1"/>
    </source>
</evidence>
<evidence type="ECO:0000313" key="4">
    <source>
        <dbReference type="Proteomes" id="UP001595945"/>
    </source>
</evidence>
<gene>
    <name evidence="3" type="ORF">ACFO9K_09155</name>
</gene>
<feature type="region of interest" description="Disordered" evidence="1">
    <location>
        <begin position="1"/>
        <end position="24"/>
    </location>
</feature>
<comment type="caution">
    <text evidence="3">The sequence shown here is derived from an EMBL/GenBank/DDBJ whole genome shotgun (WGS) entry which is preliminary data.</text>
</comment>
<proteinExistence type="predicted"/>
<accession>A0ABD5Q1N3</accession>
<dbReference type="GeneID" id="73044884"/>
<feature type="compositionally biased region" description="Acidic residues" evidence="1">
    <location>
        <begin position="160"/>
        <end position="170"/>
    </location>
</feature>
<feature type="compositionally biased region" description="Basic and acidic residues" evidence="1">
    <location>
        <begin position="135"/>
        <end position="159"/>
    </location>
</feature>
<name>A0ABD5Q1N3_9EURY</name>
<sequence>MTRPDSDDRSPPDRDAPILPERSLADGTLLRSRVESDLSVPFAAALDRELTGYAVLEPQDALLLDADGAGVVAFESGVPRSAYHTGTDRGGSAALADLAAPGPYDVTLRSLPTDDLAVDAPPDLRVPPGLVADRLAGDPDLAERTRETAPAEWRDGGDERPDDDADESLDAVEAFLDDEEKIAAIRDRAREEARERAEEWGLDGELQ</sequence>
<dbReference type="Pfam" id="PF26239">
    <property type="entry name" value="DUF8054"/>
    <property type="match status" value="1"/>
</dbReference>
<feature type="region of interest" description="Disordered" evidence="1">
    <location>
        <begin position="188"/>
        <end position="207"/>
    </location>
</feature>
<evidence type="ECO:0000256" key="1">
    <source>
        <dbReference type="SAM" id="MobiDB-lite"/>
    </source>
</evidence>
<feature type="compositionally biased region" description="Basic and acidic residues" evidence="1">
    <location>
        <begin position="188"/>
        <end position="199"/>
    </location>
</feature>
<dbReference type="InterPro" id="IPR058367">
    <property type="entry name" value="DUF8054"/>
</dbReference>
<dbReference type="Proteomes" id="UP001595945">
    <property type="component" value="Unassembled WGS sequence"/>
</dbReference>
<dbReference type="RefSeq" id="WP_254269829.1">
    <property type="nucleotide sequence ID" value="NZ_CP100400.1"/>
</dbReference>
<evidence type="ECO:0000259" key="2">
    <source>
        <dbReference type="Pfam" id="PF26239"/>
    </source>
</evidence>
<keyword evidence="4" id="KW-1185">Reference proteome</keyword>
<feature type="region of interest" description="Disordered" evidence="1">
    <location>
        <begin position="129"/>
        <end position="170"/>
    </location>
</feature>
<dbReference type="AlphaFoldDB" id="A0ABD5Q1N3"/>